<dbReference type="SUPFAM" id="SSF160631">
    <property type="entry name" value="SMI1/KNR4-like"/>
    <property type="match status" value="1"/>
</dbReference>
<evidence type="ECO:0008006" key="3">
    <source>
        <dbReference type="Google" id="ProtNLM"/>
    </source>
</evidence>
<gene>
    <name evidence="1" type="ORF">BBI00_03275</name>
</gene>
<dbReference type="InterPro" id="IPR037883">
    <property type="entry name" value="Knr4/Smi1-like_sf"/>
</dbReference>
<name>A0A1B8ZPG5_9FLAO</name>
<dbReference type="STRING" id="651561.BBI00_03275"/>
<accession>A0A1B8ZPG5</accession>
<protein>
    <recommendedName>
        <fullName evidence="3">SMI1/KNR4 family protein</fullName>
    </recommendedName>
</protein>
<reference evidence="2" key="1">
    <citation type="submission" date="2016-07" db="EMBL/GenBank/DDBJ databases">
        <authorList>
            <person name="Florea S."/>
            <person name="Webb J.S."/>
            <person name="Jaromczyk J."/>
            <person name="Schardl C.L."/>
        </authorList>
    </citation>
    <scope>NUCLEOTIDE SEQUENCE [LARGE SCALE GENOMIC DNA]</scope>
    <source>
        <strain evidence="2">CC-VM-7</strain>
    </source>
</reference>
<evidence type="ECO:0000313" key="1">
    <source>
        <dbReference type="EMBL" id="OCA73424.1"/>
    </source>
</evidence>
<dbReference type="OrthoDB" id="8794977at2"/>
<dbReference type="RefSeq" id="WP_065397429.1">
    <property type="nucleotide sequence ID" value="NZ_MAYG01000001.1"/>
</dbReference>
<sequence length="161" mass="19073">MNLFKIPDIEEAEAEILNNKGIFQNFPATIDFSFPERYKKIVTRIRTIELASEAILFSSVESVNENKESGFREHWCFAANGQGDRWFLDRNENVFFYDHDEESLQPMDIHFDQWLQMAFIIHQLDRYFDELDEIPEPVQQDFYAALNGIHPGLSENYPFRI</sequence>
<evidence type="ECO:0000313" key="2">
    <source>
        <dbReference type="Proteomes" id="UP000093432"/>
    </source>
</evidence>
<dbReference type="EMBL" id="MAYG01000001">
    <property type="protein sequence ID" value="OCA73424.1"/>
    <property type="molecule type" value="Genomic_DNA"/>
</dbReference>
<dbReference type="Proteomes" id="UP000093432">
    <property type="component" value="Unassembled WGS sequence"/>
</dbReference>
<dbReference type="Gene3D" id="3.40.1580.10">
    <property type="entry name" value="SMI1/KNR4-like"/>
    <property type="match status" value="1"/>
</dbReference>
<proteinExistence type="predicted"/>
<organism evidence="1 2">
    <name type="scientific">Chryseobacterium arthrosphaerae</name>
    <dbReference type="NCBI Taxonomy" id="651561"/>
    <lineage>
        <taxon>Bacteria</taxon>
        <taxon>Pseudomonadati</taxon>
        <taxon>Bacteroidota</taxon>
        <taxon>Flavobacteriia</taxon>
        <taxon>Flavobacteriales</taxon>
        <taxon>Weeksellaceae</taxon>
        <taxon>Chryseobacterium group</taxon>
        <taxon>Chryseobacterium</taxon>
    </lineage>
</organism>
<dbReference type="AlphaFoldDB" id="A0A1B8ZPG5"/>
<comment type="caution">
    <text evidence="1">The sequence shown here is derived from an EMBL/GenBank/DDBJ whole genome shotgun (WGS) entry which is preliminary data.</text>
</comment>